<dbReference type="GO" id="GO:0006508">
    <property type="term" value="P:proteolysis"/>
    <property type="evidence" value="ECO:0007669"/>
    <property type="project" value="InterPro"/>
</dbReference>
<organism evidence="2 3">
    <name type="scientific">Nonomuraea muscovyensis</name>
    <dbReference type="NCBI Taxonomy" id="1124761"/>
    <lineage>
        <taxon>Bacteria</taxon>
        <taxon>Bacillati</taxon>
        <taxon>Actinomycetota</taxon>
        <taxon>Actinomycetes</taxon>
        <taxon>Streptosporangiales</taxon>
        <taxon>Streptosporangiaceae</taxon>
        <taxon>Nonomuraea</taxon>
    </lineage>
</organism>
<evidence type="ECO:0000313" key="2">
    <source>
        <dbReference type="EMBL" id="MBB6347833.1"/>
    </source>
</evidence>
<dbReference type="RefSeq" id="WP_246502522.1">
    <property type="nucleotide sequence ID" value="NZ_JACHJB010000002.1"/>
</dbReference>
<evidence type="ECO:0000259" key="1">
    <source>
        <dbReference type="Pfam" id="PF02557"/>
    </source>
</evidence>
<comment type="caution">
    <text evidence="2">The sequence shown here is derived from an EMBL/GenBank/DDBJ whole genome shotgun (WGS) entry which is preliminary data.</text>
</comment>
<dbReference type="AlphaFoldDB" id="A0A7X0C3I3"/>
<feature type="domain" description="D-alanyl-D-alanine carboxypeptidase-like core" evidence="1">
    <location>
        <begin position="83"/>
        <end position="163"/>
    </location>
</feature>
<dbReference type="NCBIfam" id="NF000086">
    <property type="entry name" value="vanY_far"/>
    <property type="match status" value="1"/>
</dbReference>
<evidence type="ECO:0000313" key="3">
    <source>
        <dbReference type="Proteomes" id="UP000583800"/>
    </source>
</evidence>
<reference evidence="2 3" key="1">
    <citation type="submission" date="2020-08" db="EMBL/GenBank/DDBJ databases">
        <title>Sequencing the genomes of 1000 actinobacteria strains.</title>
        <authorList>
            <person name="Klenk H.-P."/>
        </authorList>
    </citation>
    <scope>NUCLEOTIDE SEQUENCE [LARGE SCALE GENOMIC DNA]</scope>
    <source>
        <strain evidence="2 3">DSM 45913</strain>
    </source>
</reference>
<dbReference type="Proteomes" id="UP000583800">
    <property type="component" value="Unassembled WGS sequence"/>
</dbReference>
<name>A0A7X0C3I3_9ACTN</name>
<dbReference type="InterPro" id="IPR003709">
    <property type="entry name" value="VanY-like_core_dom"/>
</dbReference>
<gene>
    <name evidence="2" type="ORF">FHU36_004378</name>
</gene>
<accession>A0A7X0C3I3</accession>
<dbReference type="Pfam" id="PF02557">
    <property type="entry name" value="VanY"/>
    <property type="match status" value="1"/>
</dbReference>
<keyword evidence="3" id="KW-1185">Reference proteome</keyword>
<dbReference type="Gene3D" id="3.30.1380.10">
    <property type="match status" value="1"/>
</dbReference>
<dbReference type="CDD" id="cd14846">
    <property type="entry name" value="Peptidase_M15_like"/>
    <property type="match status" value="1"/>
</dbReference>
<sequence>MSEPRTIPSRPRDRLFAAVTLVLAVLLLPAAFVRRPGRARELACRWALRLRFPAENLTGLTDGALAAFTAARTEALWRHRQLIGLTSGYREPLIQQRMFDEEVRRSGSPAAARMLVLPPAESNHVKGIALDVRPHEGARWLEEHGARYDLYRMYENEWWHFEYRPDCGGTPPRRRPHPGAGYAWCWPDHVSSGRQVPIASVTKVMTATAAKLARQAMSSRSKSDPPWKIGSVPVLALITEKSVTWTRSTRPAAISARSSVRLPYELQQFT</sequence>
<protein>
    <recommendedName>
        <fullName evidence="1">D-alanyl-D-alanine carboxypeptidase-like core domain-containing protein</fullName>
    </recommendedName>
</protein>
<dbReference type="SUPFAM" id="SSF55166">
    <property type="entry name" value="Hedgehog/DD-peptidase"/>
    <property type="match status" value="1"/>
</dbReference>
<proteinExistence type="predicted"/>
<dbReference type="InterPro" id="IPR009045">
    <property type="entry name" value="Zn_M74/Hedgehog-like"/>
</dbReference>
<dbReference type="EMBL" id="JACHJB010000002">
    <property type="protein sequence ID" value="MBB6347833.1"/>
    <property type="molecule type" value="Genomic_DNA"/>
</dbReference>
<dbReference type="GO" id="GO:0008233">
    <property type="term" value="F:peptidase activity"/>
    <property type="evidence" value="ECO:0007669"/>
    <property type="project" value="InterPro"/>
</dbReference>